<comment type="caution">
    <text evidence="1">The sequence shown here is derived from an EMBL/GenBank/DDBJ whole genome shotgun (WGS) entry which is preliminary data.</text>
</comment>
<dbReference type="RefSeq" id="WP_340901698.1">
    <property type="nucleotide sequence ID" value="NZ_JBHLUU010000108.1"/>
</dbReference>
<accession>A0ABV6KTF6</accession>
<gene>
    <name evidence="1" type="primary">remB</name>
    <name evidence="1" type="ORF">ACFFHF_15555</name>
</gene>
<name>A0ABV6KTF6_9BACI</name>
<protein>
    <submittedName>
        <fullName evidence="1">Extracellular matrix regulator RemB</fullName>
    </submittedName>
</protein>
<sequence length="74" mass="8189">MYVHIGEETLVRAIDIVAIISKESVVSSSQMNELLTNDRLVVVDLSKGGYKSIVITKDKIYYSPLSSGTLKKRS</sequence>
<dbReference type="Proteomes" id="UP001589738">
    <property type="component" value="Unassembled WGS sequence"/>
</dbReference>
<reference evidence="1 2" key="1">
    <citation type="submission" date="2024-09" db="EMBL/GenBank/DDBJ databases">
        <authorList>
            <person name="Sun Q."/>
            <person name="Mori K."/>
        </authorList>
    </citation>
    <scope>NUCLEOTIDE SEQUENCE [LARGE SCALE GENOMIC DNA]</scope>
    <source>
        <strain evidence="1 2">CGMCC 1.9126</strain>
    </source>
</reference>
<keyword evidence="2" id="KW-1185">Reference proteome</keyword>
<dbReference type="InterPro" id="IPR007169">
    <property type="entry name" value="RemA-like"/>
</dbReference>
<evidence type="ECO:0000313" key="2">
    <source>
        <dbReference type="Proteomes" id="UP001589738"/>
    </source>
</evidence>
<organism evidence="1 2">
    <name type="scientific">Robertmurraya beringensis</name>
    <dbReference type="NCBI Taxonomy" id="641660"/>
    <lineage>
        <taxon>Bacteria</taxon>
        <taxon>Bacillati</taxon>
        <taxon>Bacillota</taxon>
        <taxon>Bacilli</taxon>
        <taxon>Bacillales</taxon>
        <taxon>Bacillaceae</taxon>
        <taxon>Robertmurraya</taxon>
    </lineage>
</organism>
<dbReference type="Pfam" id="PF04025">
    <property type="entry name" value="RemA-like"/>
    <property type="match status" value="1"/>
</dbReference>
<dbReference type="EMBL" id="JBHLUU010000108">
    <property type="protein sequence ID" value="MFC0476622.1"/>
    <property type="molecule type" value="Genomic_DNA"/>
</dbReference>
<proteinExistence type="predicted"/>
<evidence type="ECO:0000313" key="1">
    <source>
        <dbReference type="EMBL" id="MFC0476622.1"/>
    </source>
</evidence>
<dbReference type="NCBIfam" id="NF046065">
    <property type="entry name" value="MtxRegRemB"/>
    <property type="match status" value="1"/>
</dbReference>